<evidence type="ECO:0000256" key="9">
    <source>
        <dbReference type="ARBA" id="ARBA00022490"/>
    </source>
</evidence>
<dbReference type="NCBIfam" id="TIGR00419">
    <property type="entry name" value="tim"/>
    <property type="match status" value="1"/>
</dbReference>
<evidence type="ECO:0000256" key="13">
    <source>
        <dbReference type="HAMAP-Rule" id="MF_00147"/>
    </source>
</evidence>
<dbReference type="EC" id="5.3.1.1" evidence="6 13"/>
<comment type="pathway">
    <text evidence="13 14">Carbohydrate degradation; glycolysis; D-glyceraldehyde 3-phosphate from glycerone phosphate: step 1/1.</text>
</comment>
<dbReference type="InterPro" id="IPR020861">
    <property type="entry name" value="Triosephosphate_isomerase_AS"/>
</dbReference>
<comment type="similarity">
    <text evidence="4 13 14">Belongs to the triosephosphate isomerase family.</text>
</comment>
<dbReference type="CDD" id="cd00311">
    <property type="entry name" value="TIM"/>
    <property type="match status" value="1"/>
</dbReference>
<dbReference type="GO" id="GO:0005829">
    <property type="term" value="C:cytosol"/>
    <property type="evidence" value="ECO:0007669"/>
    <property type="project" value="TreeGrafter"/>
</dbReference>
<keyword evidence="11 13" id="KW-0413">Isomerase</keyword>
<dbReference type="PROSITE" id="PS00171">
    <property type="entry name" value="TIM_1"/>
    <property type="match status" value="1"/>
</dbReference>
<evidence type="ECO:0000256" key="10">
    <source>
        <dbReference type="ARBA" id="ARBA00023152"/>
    </source>
</evidence>
<dbReference type="EMBL" id="JAAGSC010000041">
    <property type="protein sequence ID" value="NDY96065.1"/>
    <property type="molecule type" value="Genomic_DNA"/>
</dbReference>
<evidence type="ECO:0000256" key="14">
    <source>
        <dbReference type="RuleBase" id="RU363013"/>
    </source>
</evidence>
<evidence type="ECO:0000256" key="7">
    <source>
        <dbReference type="ARBA" id="ARBA00019397"/>
    </source>
</evidence>
<dbReference type="SUPFAM" id="SSF51351">
    <property type="entry name" value="Triosephosphate isomerase (TIM)"/>
    <property type="match status" value="1"/>
</dbReference>
<feature type="active site" description="Electrophile" evidence="13">
    <location>
        <position position="95"/>
    </location>
</feature>
<comment type="catalytic activity">
    <reaction evidence="1 13 14">
        <text>D-glyceraldehyde 3-phosphate = dihydroxyacetone phosphate</text>
        <dbReference type="Rhea" id="RHEA:18585"/>
        <dbReference type="ChEBI" id="CHEBI:57642"/>
        <dbReference type="ChEBI" id="CHEBI:59776"/>
        <dbReference type="EC" id="5.3.1.1"/>
    </reaction>
</comment>
<evidence type="ECO:0000313" key="16">
    <source>
        <dbReference type="Proteomes" id="UP000484885"/>
    </source>
</evidence>
<dbReference type="InterPro" id="IPR035990">
    <property type="entry name" value="TIM_sf"/>
</dbReference>
<dbReference type="GO" id="GO:0006094">
    <property type="term" value="P:gluconeogenesis"/>
    <property type="evidence" value="ECO:0007669"/>
    <property type="project" value="UniProtKB-UniRule"/>
</dbReference>
<dbReference type="PANTHER" id="PTHR21139:SF42">
    <property type="entry name" value="TRIOSEPHOSPHATE ISOMERASE"/>
    <property type="match status" value="1"/>
</dbReference>
<feature type="binding site" evidence="13">
    <location>
        <position position="173"/>
    </location>
    <ligand>
        <name>substrate</name>
    </ligand>
</feature>
<dbReference type="UniPathway" id="UPA00138"/>
<dbReference type="GO" id="GO:0046166">
    <property type="term" value="P:glyceraldehyde-3-phosphate biosynthetic process"/>
    <property type="evidence" value="ECO:0007669"/>
    <property type="project" value="TreeGrafter"/>
</dbReference>
<feature type="binding site" evidence="13">
    <location>
        <position position="212"/>
    </location>
    <ligand>
        <name>substrate</name>
    </ligand>
</feature>
<comment type="caution">
    <text evidence="15">The sequence shown here is derived from an EMBL/GenBank/DDBJ whole genome shotgun (WGS) entry which is preliminary data.</text>
</comment>
<dbReference type="PANTHER" id="PTHR21139">
    <property type="entry name" value="TRIOSEPHOSPHATE ISOMERASE"/>
    <property type="match status" value="1"/>
</dbReference>
<evidence type="ECO:0000256" key="8">
    <source>
        <dbReference type="ARBA" id="ARBA00022432"/>
    </source>
</evidence>
<dbReference type="AlphaFoldDB" id="A0A845V810"/>
<dbReference type="InterPro" id="IPR013785">
    <property type="entry name" value="Aldolase_TIM"/>
</dbReference>
<feature type="binding site" evidence="13">
    <location>
        <begin position="9"/>
        <end position="11"/>
    </location>
    <ligand>
        <name>substrate</name>
    </ligand>
</feature>
<comment type="function">
    <text evidence="12 13">Involved in the gluconeogenesis. Catalyzes stereospecifically the conversion of dihydroxyacetone phosphate (DHAP) to D-glyceraldehyde-3-phosphate (G3P).</text>
</comment>
<dbReference type="GO" id="GO:0006096">
    <property type="term" value="P:glycolytic process"/>
    <property type="evidence" value="ECO:0007669"/>
    <property type="project" value="UniProtKB-UniRule"/>
</dbReference>
<dbReference type="UniPathway" id="UPA00109">
    <property type="reaction ID" value="UER00189"/>
</dbReference>
<dbReference type="InterPro" id="IPR022896">
    <property type="entry name" value="TrioseP_Isoase_bac/euk"/>
</dbReference>
<keyword evidence="10 13" id="KW-0324">Glycolysis</keyword>
<evidence type="ECO:0000256" key="11">
    <source>
        <dbReference type="ARBA" id="ARBA00023235"/>
    </source>
</evidence>
<comment type="subcellular location">
    <subcellularLocation>
        <location evidence="13 14">Cytoplasm</location>
    </subcellularLocation>
</comment>
<dbReference type="PROSITE" id="PS51440">
    <property type="entry name" value="TIM_2"/>
    <property type="match status" value="1"/>
</dbReference>
<dbReference type="RefSeq" id="WP_164211446.1">
    <property type="nucleotide sequence ID" value="NZ_JAAGSC010000041.1"/>
</dbReference>
<keyword evidence="9 13" id="KW-0963">Cytoplasm</keyword>
<keyword evidence="8 13" id="KW-0312">Gluconeogenesis</keyword>
<comment type="pathway">
    <text evidence="2 13 14">Carbohydrate biosynthesis; gluconeogenesis.</text>
</comment>
<proteinExistence type="inferred from homology"/>
<dbReference type="GO" id="GO:0004807">
    <property type="term" value="F:triose-phosphate isomerase activity"/>
    <property type="evidence" value="ECO:0007669"/>
    <property type="project" value="UniProtKB-UniRule"/>
</dbReference>
<name>A0A845V810_9GAMM</name>
<dbReference type="HAMAP" id="MF_00147_B">
    <property type="entry name" value="TIM_B"/>
    <property type="match status" value="1"/>
</dbReference>
<dbReference type="Proteomes" id="UP000484885">
    <property type="component" value="Unassembled WGS sequence"/>
</dbReference>
<evidence type="ECO:0000256" key="5">
    <source>
        <dbReference type="ARBA" id="ARBA00011738"/>
    </source>
</evidence>
<evidence type="ECO:0000313" key="15">
    <source>
        <dbReference type="EMBL" id="NDY96065.1"/>
    </source>
</evidence>
<evidence type="ECO:0000256" key="1">
    <source>
        <dbReference type="ARBA" id="ARBA00000474"/>
    </source>
</evidence>
<evidence type="ECO:0000256" key="12">
    <source>
        <dbReference type="ARBA" id="ARBA00055680"/>
    </source>
</evidence>
<evidence type="ECO:0000256" key="6">
    <source>
        <dbReference type="ARBA" id="ARBA00011940"/>
    </source>
</evidence>
<evidence type="ECO:0000256" key="4">
    <source>
        <dbReference type="ARBA" id="ARBA00007422"/>
    </source>
</evidence>
<sequence>MRKPLIAGNWKMNGSRSETRELLAGIQHGLGEGFPFEVMVIPPYPYLQLAAGLVKHDGLVLGAQDLSPHAGGAYTGEVSGAMLVDCGCRAVLVGHSERRSLHGETDADVAAKFRAAVQIGLTPVLCVGETLAEREQGQTEAVVSRQLERVLQAAGIVAFASAVVAYEPVWAIGTGKTATPAQAQEVHAVIRAQLASEDATIGGLVRILYGGSVKPDNAAEIFAQQDIDGGLIGGASLDADSFVAICRAAQQGL</sequence>
<feature type="binding site" evidence="13">
    <location>
        <begin position="233"/>
        <end position="234"/>
    </location>
    <ligand>
        <name>substrate</name>
    </ligand>
</feature>
<dbReference type="GO" id="GO:0019563">
    <property type="term" value="P:glycerol catabolic process"/>
    <property type="evidence" value="ECO:0007669"/>
    <property type="project" value="TreeGrafter"/>
</dbReference>
<feature type="active site" description="Proton acceptor" evidence="13">
    <location>
        <position position="167"/>
    </location>
</feature>
<dbReference type="FunFam" id="3.20.20.70:FF:000020">
    <property type="entry name" value="Triosephosphate isomerase"/>
    <property type="match status" value="1"/>
</dbReference>
<protein>
    <recommendedName>
        <fullName evidence="7 13">Triosephosphate isomerase</fullName>
        <shortName evidence="13">TIM</shortName>
        <shortName evidence="13">TPI</shortName>
        <ecNumber evidence="6 13">5.3.1.1</ecNumber>
    </recommendedName>
    <alternativeName>
        <fullName evidence="13">Triose-phosphate isomerase</fullName>
    </alternativeName>
</protein>
<reference evidence="15 16" key="1">
    <citation type="submission" date="2020-02" db="EMBL/GenBank/DDBJ databases">
        <authorList>
            <person name="Zhang X.-Y."/>
        </authorList>
    </citation>
    <scope>NUCLEOTIDE SEQUENCE [LARGE SCALE GENOMIC DNA]</scope>
    <source>
        <strain evidence="15 16">C33</strain>
    </source>
</reference>
<dbReference type="InterPro" id="IPR000652">
    <property type="entry name" value="Triosephosphate_isomerase"/>
</dbReference>
<accession>A0A845V810</accession>
<dbReference type="Gene3D" id="3.20.20.70">
    <property type="entry name" value="Aldolase class I"/>
    <property type="match status" value="1"/>
</dbReference>
<dbReference type="Pfam" id="PF00121">
    <property type="entry name" value="TIM"/>
    <property type="match status" value="1"/>
</dbReference>
<comment type="pathway">
    <text evidence="3">Carbohydrate metabolism; erythritol degradation.</text>
</comment>
<gene>
    <name evidence="13" type="primary">tpiA</name>
    <name evidence="15" type="ORF">G3I74_10015</name>
</gene>
<evidence type="ECO:0000256" key="3">
    <source>
        <dbReference type="ARBA" id="ARBA00004939"/>
    </source>
</evidence>
<comment type="subunit">
    <text evidence="5 13 14">Homodimer.</text>
</comment>
<keyword evidence="16" id="KW-1185">Reference proteome</keyword>
<organism evidence="15 16">
    <name type="scientific">Wenzhouxiangella limi</name>
    <dbReference type="NCBI Taxonomy" id="2707351"/>
    <lineage>
        <taxon>Bacteria</taxon>
        <taxon>Pseudomonadati</taxon>
        <taxon>Pseudomonadota</taxon>
        <taxon>Gammaproteobacteria</taxon>
        <taxon>Chromatiales</taxon>
        <taxon>Wenzhouxiangellaceae</taxon>
        <taxon>Wenzhouxiangella</taxon>
    </lineage>
</organism>
<evidence type="ECO:0000256" key="2">
    <source>
        <dbReference type="ARBA" id="ARBA00004742"/>
    </source>
</evidence>